<organism evidence="1 2">
    <name type="scientific">Armillaria solidipes</name>
    <dbReference type="NCBI Taxonomy" id="1076256"/>
    <lineage>
        <taxon>Eukaryota</taxon>
        <taxon>Fungi</taxon>
        <taxon>Dikarya</taxon>
        <taxon>Basidiomycota</taxon>
        <taxon>Agaricomycotina</taxon>
        <taxon>Agaricomycetes</taxon>
        <taxon>Agaricomycetidae</taxon>
        <taxon>Agaricales</taxon>
        <taxon>Marasmiineae</taxon>
        <taxon>Physalacriaceae</taxon>
        <taxon>Armillaria</taxon>
    </lineage>
</organism>
<evidence type="ECO:0000313" key="2">
    <source>
        <dbReference type="Proteomes" id="UP000218334"/>
    </source>
</evidence>
<proteinExistence type="predicted"/>
<sequence length="238" mass="26793">MNKLSYPTSYQYGDGFASQLYFPTPTSASPAAPTNGVATNLQINSQQASRGFRTLALPPTSTLSTASHSPLGWSAPLRQTSRPCRCGRGRCRWRFFYPTRMMIAVHEFLPFPIQLQGSHTTPRKLSVSQTATFMVSQNGLEVSFLKTFFIPLYRYCEDNTERMRVFLEREPWLDVSRIESDKVVCLGCGCDVFLGSIEYDPGNWMHHRDWCVGIENAILSSVLDAWEVKSVKSLAVNS</sequence>
<dbReference type="AlphaFoldDB" id="A0A2H3BHY4"/>
<evidence type="ECO:0000313" key="1">
    <source>
        <dbReference type="EMBL" id="PBK70491.1"/>
    </source>
</evidence>
<protein>
    <submittedName>
        <fullName evidence="1">Uncharacterized protein</fullName>
    </submittedName>
</protein>
<reference evidence="2" key="1">
    <citation type="journal article" date="2017" name="Nat. Ecol. Evol.">
        <title>Genome expansion and lineage-specific genetic innovations in the forest pathogenic fungi Armillaria.</title>
        <authorList>
            <person name="Sipos G."/>
            <person name="Prasanna A.N."/>
            <person name="Walter M.C."/>
            <person name="O'Connor E."/>
            <person name="Balint B."/>
            <person name="Krizsan K."/>
            <person name="Kiss B."/>
            <person name="Hess J."/>
            <person name="Varga T."/>
            <person name="Slot J."/>
            <person name="Riley R."/>
            <person name="Boka B."/>
            <person name="Rigling D."/>
            <person name="Barry K."/>
            <person name="Lee J."/>
            <person name="Mihaltcheva S."/>
            <person name="LaButti K."/>
            <person name="Lipzen A."/>
            <person name="Waldron R."/>
            <person name="Moloney N.M."/>
            <person name="Sperisen C."/>
            <person name="Kredics L."/>
            <person name="Vagvoelgyi C."/>
            <person name="Patrignani A."/>
            <person name="Fitzpatrick D."/>
            <person name="Nagy I."/>
            <person name="Doyle S."/>
            <person name="Anderson J.B."/>
            <person name="Grigoriev I.V."/>
            <person name="Gueldener U."/>
            <person name="Muensterkoetter M."/>
            <person name="Nagy L.G."/>
        </authorList>
    </citation>
    <scope>NUCLEOTIDE SEQUENCE [LARGE SCALE GENOMIC DNA]</scope>
    <source>
        <strain evidence="2">28-4</strain>
    </source>
</reference>
<name>A0A2H3BHY4_9AGAR</name>
<dbReference type="EMBL" id="KZ293426">
    <property type="protein sequence ID" value="PBK70491.1"/>
    <property type="molecule type" value="Genomic_DNA"/>
</dbReference>
<accession>A0A2H3BHY4</accession>
<dbReference type="Proteomes" id="UP000218334">
    <property type="component" value="Unassembled WGS sequence"/>
</dbReference>
<keyword evidence="2" id="KW-1185">Reference proteome</keyword>
<gene>
    <name evidence="1" type="ORF">ARMSODRAFT_1018024</name>
</gene>